<gene>
    <name evidence="2" type="ORF">CYMTET_32383</name>
</gene>
<dbReference type="GO" id="GO:0000149">
    <property type="term" value="F:SNARE binding"/>
    <property type="evidence" value="ECO:0007669"/>
    <property type="project" value="TreeGrafter"/>
</dbReference>
<dbReference type="GO" id="GO:0005770">
    <property type="term" value="C:late endosome"/>
    <property type="evidence" value="ECO:0007669"/>
    <property type="project" value="TreeGrafter"/>
</dbReference>
<dbReference type="SUPFAM" id="SSF109993">
    <property type="entry name" value="VPS9 domain"/>
    <property type="match status" value="1"/>
</dbReference>
<feature type="region of interest" description="Disordered" evidence="1">
    <location>
        <begin position="19"/>
        <end position="41"/>
    </location>
</feature>
<evidence type="ECO:0000313" key="3">
    <source>
        <dbReference type="Proteomes" id="UP001190700"/>
    </source>
</evidence>
<dbReference type="PANTHER" id="PTHR24170">
    <property type="entry name" value="ANKYRIN REPEAT DOMAIN-CONTAINING PROTEIN 27"/>
    <property type="match status" value="1"/>
</dbReference>
<proteinExistence type="predicted"/>
<dbReference type="AlphaFoldDB" id="A0AAE0FEV9"/>
<sequence length="233" mass="26894">MDTDAQSPSIVDWISETFFGTPTPFSADSSSESEDDTDPAERARLAKIPPWGQVEESELESPINCRKLLRRLLPQAAQGLQCADRLSEAFNRNFDLWDGEYPNNEERLTYWRDEILSCTEKVVRKLLESGKRIARVNRNAAWREQLQTMVDGYILELVHDKLMVGVERLCEDDDDELDRRMEKLHHIDAKVVGVRKEHRDMIVGEALTRFRQLPRLVTPLEKVLTTPCHSFGK</sequence>
<accession>A0AAE0FEV9</accession>
<dbReference type="InterPro" id="IPR051248">
    <property type="entry name" value="UPF0507/Ank_repeat_27"/>
</dbReference>
<dbReference type="GO" id="GO:0005085">
    <property type="term" value="F:guanyl-nucleotide exchange factor activity"/>
    <property type="evidence" value="ECO:0007669"/>
    <property type="project" value="TreeGrafter"/>
</dbReference>
<dbReference type="GO" id="GO:0005769">
    <property type="term" value="C:early endosome"/>
    <property type="evidence" value="ECO:0007669"/>
    <property type="project" value="TreeGrafter"/>
</dbReference>
<dbReference type="GO" id="GO:0005886">
    <property type="term" value="C:plasma membrane"/>
    <property type="evidence" value="ECO:0007669"/>
    <property type="project" value="TreeGrafter"/>
</dbReference>
<reference evidence="2 3" key="1">
    <citation type="journal article" date="2015" name="Genome Biol. Evol.">
        <title>Comparative Genomics of a Bacterivorous Green Alga Reveals Evolutionary Causalities and Consequences of Phago-Mixotrophic Mode of Nutrition.</title>
        <authorList>
            <person name="Burns J.A."/>
            <person name="Paasch A."/>
            <person name="Narechania A."/>
            <person name="Kim E."/>
        </authorList>
    </citation>
    <scope>NUCLEOTIDE SEQUENCE [LARGE SCALE GENOMIC DNA]</scope>
    <source>
        <strain evidence="2 3">PLY_AMNH</strain>
    </source>
</reference>
<evidence type="ECO:0000313" key="2">
    <source>
        <dbReference type="EMBL" id="KAK3258577.1"/>
    </source>
</evidence>
<dbReference type="InterPro" id="IPR037191">
    <property type="entry name" value="VPS9_dom_sf"/>
</dbReference>
<dbReference type="GO" id="GO:0045022">
    <property type="term" value="P:early endosome to late endosome transport"/>
    <property type="evidence" value="ECO:0007669"/>
    <property type="project" value="TreeGrafter"/>
</dbReference>
<dbReference type="EMBL" id="LGRX02019432">
    <property type="protein sequence ID" value="KAK3258577.1"/>
    <property type="molecule type" value="Genomic_DNA"/>
</dbReference>
<dbReference type="GO" id="GO:0030133">
    <property type="term" value="C:transport vesicle"/>
    <property type="evidence" value="ECO:0007669"/>
    <property type="project" value="TreeGrafter"/>
</dbReference>
<name>A0AAE0FEV9_9CHLO</name>
<keyword evidence="3" id="KW-1185">Reference proteome</keyword>
<dbReference type="PANTHER" id="PTHR24170:SF1">
    <property type="entry name" value="DOMAIN PROTEIN, PUTATIVE (AFU_ORTHOLOGUE AFUA_1G09870)-RELATED"/>
    <property type="match status" value="1"/>
</dbReference>
<organism evidence="2 3">
    <name type="scientific">Cymbomonas tetramitiformis</name>
    <dbReference type="NCBI Taxonomy" id="36881"/>
    <lineage>
        <taxon>Eukaryota</taxon>
        <taxon>Viridiplantae</taxon>
        <taxon>Chlorophyta</taxon>
        <taxon>Pyramimonadophyceae</taxon>
        <taxon>Pyramimonadales</taxon>
        <taxon>Pyramimonadaceae</taxon>
        <taxon>Cymbomonas</taxon>
    </lineage>
</organism>
<dbReference type="Proteomes" id="UP001190700">
    <property type="component" value="Unassembled WGS sequence"/>
</dbReference>
<dbReference type="GO" id="GO:0097422">
    <property type="term" value="C:tubular endosome"/>
    <property type="evidence" value="ECO:0007669"/>
    <property type="project" value="TreeGrafter"/>
</dbReference>
<feature type="non-terminal residue" evidence="2">
    <location>
        <position position="233"/>
    </location>
</feature>
<protein>
    <submittedName>
        <fullName evidence="2">Uncharacterized protein</fullName>
    </submittedName>
</protein>
<comment type="caution">
    <text evidence="2">The sequence shown here is derived from an EMBL/GenBank/DDBJ whole genome shotgun (WGS) entry which is preliminary data.</text>
</comment>
<evidence type="ECO:0000256" key="1">
    <source>
        <dbReference type="SAM" id="MobiDB-lite"/>
    </source>
</evidence>